<dbReference type="InterPro" id="IPR010263">
    <property type="entry name" value="T6SS_TssK"/>
</dbReference>
<dbReference type="PANTHER" id="PTHR35566:SF1">
    <property type="entry name" value="TYPE VI SECRETION SYSTEM BASEPLATE COMPONENT TSSK1"/>
    <property type="match status" value="1"/>
</dbReference>
<protein>
    <submittedName>
        <fullName evidence="1">Type VI secretion protein, VC_A0114 family</fullName>
    </submittedName>
</protein>
<dbReference type="KEGG" id="lez:GLE_2584"/>
<dbReference type="Proteomes" id="UP000061569">
    <property type="component" value="Chromosome"/>
</dbReference>
<dbReference type="RefSeq" id="WP_057947656.1">
    <property type="nucleotide sequence ID" value="NZ_CP067396.1"/>
</dbReference>
<dbReference type="OrthoDB" id="9775333at2"/>
<dbReference type="PANTHER" id="PTHR35566">
    <property type="entry name" value="BLR3599 PROTEIN"/>
    <property type="match status" value="1"/>
</dbReference>
<accession>A0A0S2DHS5</accession>
<gene>
    <name evidence="1" type="ORF">GLE_2584</name>
</gene>
<proteinExistence type="predicted"/>
<evidence type="ECO:0000313" key="2">
    <source>
        <dbReference type="Proteomes" id="UP000061569"/>
    </source>
</evidence>
<name>A0A0S2DHS5_LYSEN</name>
<dbReference type="PATRIC" id="fig|69.6.peg.2543"/>
<dbReference type="AlphaFoldDB" id="A0A0S2DHS5"/>
<dbReference type="NCBIfam" id="TIGR03353">
    <property type="entry name" value="VI_chp_4"/>
    <property type="match status" value="1"/>
</dbReference>
<evidence type="ECO:0000313" key="1">
    <source>
        <dbReference type="EMBL" id="ALN57933.1"/>
    </source>
</evidence>
<reference evidence="1 2" key="1">
    <citation type="submission" date="2015-11" db="EMBL/GenBank/DDBJ databases">
        <title>Genome sequences of Lysobacter enzymogenes strain C3 and Lysobacter antibioticus ATCC 29479.</title>
        <authorList>
            <person name="Kobayashi D.Y."/>
        </authorList>
    </citation>
    <scope>NUCLEOTIDE SEQUENCE [LARGE SCALE GENOMIC DNA]</scope>
    <source>
        <strain evidence="1 2">C3</strain>
    </source>
</reference>
<dbReference type="STRING" id="69.GLE_2584"/>
<sequence length="445" mass="49007">MIDSNKVIWSEGLFLRPQHMQQQERYLERFVELRAGALRPHAWGFALLELETELLAIGKLAIRRARGCFPDGTPFSIPDRDPAPPPLDVGMDCRDQIVSLSLPLRSAAQPDSAWPDESAPRLTRYRVGETEIGDASGSVAGSVLIEVGSMQSRLRLQSEPKEGLVEIPLARVIECRPDRRVILDDAFVPTVCRIEGAGGLVTLLSELLGLLHQRGQALAERVAGGDRVGVADIADLLMLQTINRYQPLVAHWAHSPLEHPEGLYRLLIEMAGELATFTRASKRGPSFPAYRHEALRESFEPVVLALRESLSAVLEQSAIAVPLQQRKYGVWVGVLADPGLLDAASFVLAVKADVRGEELRKRLPSESKIGPVEKIRDLVNLQLPGIALSSMAIAPRQVPYHAGRQYFELDRHSPLWKALRTSGGMALHFGGGFPGIELELWAVRS</sequence>
<dbReference type="EMBL" id="CP013140">
    <property type="protein sequence ID" value="ALN57933.1"/>
    <property type="molecule type" value="Genomic_DNA"/>
</dbReference>
<dbReference type="Pfam" id="PF05936">
    <property type="entry name" value="T6SS_VasE"/>
    <property type="match status" value="1"/>
</dbReference>
<organism evidence="1 2">
    <name type="scientific">Lysobacter enzymogenes</name>
    <dbReference type="NCBI Taxonomy" id="69"/>
    <lineage>
        <taxon>Bacteria</taxon>
        <taxon>Pseudomonadati</taxon>
        <taxon>Pseudomonadota</taxon>
        <taxon>Gammaproteobacteria</taxon>
        <taxon>Lysobacterales</taxon>
        <taxon>Lysobacteraceae</taxon>
        <taxon>Lysobacter</taxon>
    </lineage>
</organism>